<accession>A0A167FAA4</accession>
<evidence type="ECO:0000313" key="3">
    <source>
        <dbReference type="EMBL" id="ANB15028.1"/>
    </source>
</evidence>
<dbReference type="InterPro" id="IPR005152">
    <property type="entry name" value="Lipase_secreted"/>
</dbReference>
<dbReference type="PANTHER" id="PTHR34853:SF5">
    <property type="entry name" value="LIP-DOMAIN-CONTAINING PROTEIN-RELATED"/>
    <property type="match status" value="1"/>
</dbReference>
<proteinExistence type="predicted"/>
<dbReference type="OrthoDB" id="2373480at2759"/>
<feature type="chain" id="PRO_5007886194" description="Triacylglycerol lipase" evidence="2">
    <location>
        <begin position="21"/>
        <end position="200"/>
    </location>
</feature>
<feature type="signal peptide" evidence="2">
    <location>
        <begin position="1"/>
        <end position="20"/>
    </location>
</feature>
<name>A0A167FAA4_9ASCO</name>
<evidence type="ECO:0000313" key="4">
    <source>
        <dbReference type="Proteomes" id="UP000189580"/>
    </source>
</evidence>
<organism evidence="3 4">
    <name type="scientific">Sugiyamaella lignohabitans</name>
    <dbReference type="NCBI Taxonomy" id="796027"/>
    <lineage>
        <taxon>Eukaryota</taxon>
        <taxon>Fungi</taxon>
        <taxon>Dikarya</taxon>
        <taxon>Ascomycota</taxon>
        <taxon>Saccharomycotina</taxon>
        <taxon>Dipodascomycetes</taxon>
        <taxon>Dipodascales</taxon>
        <taxon>Trichomonascaceae</taxon>
        <taxon>Sugiyamaella</taxon>
    </lineage>
</organism>
<keyword evidence="4" id="KW-1185">Reference proteome</keyword>
<dbReference type="KEGG" id="slb:AWJ20_2648"/>
<evidence type="ECO:0008006" key="5">
    <source>
        <dbReference type="Google" id="ProtNLM"/>
    </source>
</evidence>
<dbReference type="RefSeq" id="XP_018737505.1">
    <property type="nucleotide sequence ID" value="XM_018879604.1"/>
</dbReference>
<dbReference type="InterPro" id="IPR029058">
    <property type="entry name" value="AB_hydrolase_fold"/>
</dbReference>
<keyword evidence="2" id="KW-0732">Signal</keyword>
<reference evidence="3 4" key="1">
    <citation type="submission" date="2016-02" db="EMBL/GenBank/DDBJ databases">
        <title>Complete genome sequence and transcriptome regulation of the pentose utilising yeast Sugiyamaella lignohabitans.</title>
        <authorList>
            <person name="Bellasio M."/>
            <person name="Peymann A."/>
            <person name="Valli M."/>
            <person name="Sipitzky M."/>
            <person name="Graf A."/>
            <person name="Sauer M."/>
            <person name="Marx H."/>
            <person name="Mattanovich D."/>
        </authorList>
    </citation>
    <scope>NUCLEOTIDE SEQUENCE [LARGE SCALE GENOMIC DNA]</scope>
    <source>
        <strain evidence="3 4">CBS 10342</strain>
    </source>
</reference>
<dbReference type="Gene3D" id="3.40.50.1820">
    <property type="entry name" value="alpha/beta hydrolase"/>
    <property type="match status" value="1"/>
</dbReference>
<dbReference type="Proteomes" id="UP000189580">
    <property type="component" value="Chromosome b"/>
</dbReference>
<dbReference type="GO" id="GO:0016042">
    <property type="term" value="P:lipid catabolic process"/>
    <property type="evidence" value="ECO:0007669"/>
    <property type="project" value="InterPro"/>
</dbReference>
<dbReference type="Pfam" id="PF03583">
    <property type="entry name" value="LIP"/>
    <property type="match status" value="1"/>
</dbReference>
<dbReference type="EMBL" id="CP014503">
    <property type="protein sequence ID" value="ANB15028.1"/>
    <property type="molecule type" value="Genomic_DNA"/>
</dbReference>
<protein>
    <recommendedName>
        <fullName evidence="5">Triacylglycerol lipase</fullName>
    </recommendedName>
</protein>
<dbReference type="PANTHER" id="PTHR34853">
    <property type="match status" value="1"/>
</dbReference>
<evidence type="ECO:0000256" key="2">
    <source>
        <dbReference type="SAM" id="SignalP"/>
    </source>
</evidence>
<dbReference type="GeneID" id="30034582"/>
<dbReference type="GO" id="GO:0004806">
    <property type="term" value="F:triacylglycerol lipase activity"/>
    <property type="evidence" value="ECO:0007669"/>
    <property type="project" value="InterPro"/>
</dbReference>
<keyword evidence="1" id="KW-0378">Hydrolase</keyword>
<dbReference type="AlphaFoldDB" id="A0A167FAA4"/>
<sequence>MRLSILEAAILLSVFSVGSGADSTLSPADDPFYSPPSGYESSTPGTILKSRSVPSPLVGLTYEKAYQLLYRTTSATGGAEADVTTIIVPKGTPKDILLSYQVPEDANWVNCAPSYGLLTSNSSSNADFQTILDLGWYLSVPDYEGPASSFTAGIKSGYSTLDSVRAVLGSNNDSGIPDSVKIGLWGYSGGSIASVSRIFQ</sequence>
<gene>
    <name evidence="3" type="ORF">AWJ20_2648</name>
</gene>
<evidence type="ECO:0000256" key="1">
    <source>
        <dbReference type="ARBA" id="ARBA00022801"/>
    </source>
</evidence>